<evidence type="ECO:0000313" key="5">
    <source>
        <dbReference type="EMBL" id="QOY90334.1"/>
    </source>
</evidence>
<dbReference type="InterPro" id="IPR015813">
    <property type="entry name" value="Pyrv/PenolPyrv_kinase-like_dom"/>
</dbReference>
<dbReference type="GO" id="GO:0016832">
    <property type="term" value="F:aldehyde-lyase activity"/>
    <property type="evidence" value="ECO:0007669"/>
    <property type="project" value="TreeGrafter"/>
</dbReference>
<reference evidence="5 6" key="1">
    <citation type="submission" date="2020-10" db="EMBL/GenBank/DDBJ databases">
        <title>Complete genome sequence of Paludibaculum fermentans P105T, a facultatively anaerobic acidobacterium capable of dissimilatory Fe(III) reduction.</title>
        <authorList>
            <person name="Dedysh S.N."/>
            <person name="Beletsky A.V."/>
            <person name="Kulichevskaya I.S."/>
            <person name="Mardanov A.V."/>
            <person name="Ravin N.V."/>
        </authorList>
    </citation>
    <scope>NUCLEOTIDE SEQUENCE [LARGE SCALE GENOMIC DNA]</scope>
    <source>
        <strain evidence="5 6">P105</strain>
    </source>
</reference>
<dbReference type="Pfam" id="PF03328">
    <property type="entry name" value="HpcH_HpaI"/>
    <property type="match status" value="1"/>
</dbReference>
<dbReference type="InterPro" id="IPR050251">
    <property type="entry name" value="HpcH-HpaI_aldolase"/>
</dbReference>
<evidence type="ECO:0000259" key="4">
    <source>
        <dbReference type="Pfam" id="PF03328"/>
    </source>
</evidence>
<proteinExistence type="inferred from homology"/>
<dbReference type="InterPro" id="IPR040442">
    <property type="entry name" value="Pyrv_kinase-like_dom_sf"/>
</dbReference>
<comment type="similarity">
    <text evidence="1">Belongs to the HpcH/HpaI aldolase family.</text>
</comment>
<dbReference type="RefSeq" id="WP_194451999.1">
    <property type="nucleotide sequence ID" value="NZ_CP063849.1"/>
</dbReference>
<accession>A0A7S7NV58</accession>
<feature type="domain" description="HpcH/HpaI aldolase/citrate lyase" evidence="4">
    <location>
        <begin position="15"/>
        <end position="239"/>
    </location>
</feature>
<dbReference type="SUPFAM" id="SSF51621">
    <property type="entry name" value="Phosphoenolpyruvate/pyruvate domain"/>
    <property type="match status" value="1"/>
</dbReference>
<keyword evidence="6" id="KW-1185">Reference proteome</keyword>
<dbReference type="Gene3D" id="3.20.20.60">
    <property type="entry name" value="Phosphoenolpyruvate-binding domains"/>
    <property type="match status" value="1"/>
</dbReference>
<sequence>MTQLLKNLQSGNAAFGMWLNLGSAVSAEIASLAGYDWLLVDLEHGSGDYRDLAHQLWAAQAGPAQVVVRVGGLDSVEIKRVLDLGPAGVMIPNVETPEQAAAAVAAVRIPPLGARGAATSTRASGYGFTYNRYLSGSNREVLLTVQIESAQAVENAGAIAATAGIDVLFIGPLDLSVSLGVGATAEDALRFSAALQTVVASAAAHGKPAGILARNAEQAQQYLRMGFTFIAMGSDRGMLASGMRHGMEALRRLAAGD</sequence>
<gene>
    <name evidence="5" type="ORF">IRI77_10370</name>
</gene>
<keyword evidence="3" id="KW-0456">Lyase</keyword>
<dbReference type="EMBL" id="CP063849">
    <property type="protein sequence ID" value="QOY90334.1"/>
    <property type="molecule type" value="Genomic_DNA"/>
</dbReference>
<evidence type="ECO:0000256" key="1">
    <source>
        <dbReference type="ARBA" id="ARBA00005568"/>
    </source>
</evidence>
<evidence type="ECO:0000313" key="6">
    <source>
        <dbReference type="Proteomes" id="UP000593892"/>
    </source>
</evidence>
<dbReference type="Proteomes" id="UP000593892">
    <property type="component" value="Chromosome"/>
</dbReference>
<dbReference type="GO" id="GO:0005737">
    <property type="term" value="C:cytoplasm"/>
    <property type="evidence" value="ECO:0007669"/>
    <property type="project" value="TreeGrafter"/>
</dbReference>
<evidence type="ECO:0000256" key="2">
    <source>
        <dbReference type="ARBA" id="ARBA00022723"/>
    </source>
</evidence>
<dbReference type="PANTHER" id="PTHR30502:SF0">
    <property type="entry name" value="PHOSPHOENOLPYRUVATE CARBOXYLASE FAMILY PROTEIN"/>
    <property type="match status" value="1"/>
</dbReference>
<evidence type="ECO:0000256" key="3">
    <source>
        <dbReference type="ARBA" id="ARBA00023239"/>
    </source>
</evidence>
<dbReference type="GO" id="GO:0046872">
    <property type="term" value="F:metal ion binding"/>
    <property type="evidence" value="ECO:0007669"/>
    <property type="project" value="UniProtKB-KW"/>
</dbReference>
<dbReference type="PANTHER" id="PTHR30502">
    <property type="entry name" value="2-KETO-3-DEOXY-L-RHAMNONATE ALDOLASE"/>
    <property type="match status" value="1"/>
</dbReference>
<keyword evidence="2" id="KW-0479">Metal-binding</keyword>
<protein>
    <submittedName>
        <fullName evidence="5">2-dehydro-3-deoxyglucarate aldolase</fullName>
    </submittedName>
</protein>
<dbReference type="AlphaFoldDB" id="A0A7S7NV58"/>
<dbReference type="KEGG" id="pfer:IRI77_10370"/>
<organism evidence="5 6">
    <name type="scientific">Paludibaculum fermentans</name>
    <dbReference type="NCBI Taxonomy" id="1473598"/>
    <lineage>
        <taxon>Bacteria</taxon>
        <taxon>Pseudomonadati</taxon>
        <taxon>Acidobacteriota</taxon>
        <taxon>Terriglobia</taxon>
        <taxon>Bryobacterales</taxon>
        <taxon>Bryobacteraceae</taxon>
        <taxon>Paludibaculum</taxon>
    </lineage>
</organism>
<dbReference type="InterPro" id="IPR005000">
    <property type="entry name" value="Aldolase/citrate-lyase_domain"/>
</dbReference>
<name>A0A7S7NV58_PALFE</name>